<keyword evidence="1" id="KW-0472">Membrane</keyword>
<evidence type="ECO:0000256" key="1">
    <source>
        <dbReference type="SAM" id="Phobius"/>
    </source>
</evidence>
<organism evidence="2 3">
    <name type="scientific">Treponema pedis str. T A4</name>
    <dbReference type="NCBI Taxonomy" id="1291379"/>
    <lineage>
        <taxon>Bacteria</taxon>
        <taxon>Pseudomonadati</taxon>
        <taxon>Spirochaetota</taxon>
        <taxon>Spirochaetia</taxon>
        <taxon>Spirochaetales</taxon>
        <taxon>Treponemataceae</taxon>
        <taxon>Treponema</taxon>
    </lineage>
</organism>
<dbReference type="HOGENOM" id="CLU_3241019_0_0_12"/>
<proteinExistence type="predicted"/>
<accession>S6A883</accession>
<name>S6A883_9SPIR</name>
<keyword evidence="1" id="KW-1133">Transmembrane helix</keyword>
<keyword evidence="1" id="KW-0812">Transmembrane</keyword>
<dbReference type="KEGG" id="tped:TPE_0883"/>
<dbReference type="Proteomes" id="UP000015620">
    <property type="component" value="Chromosome"/>
</dbReference>
<protein>
    <submittedName>
        <fullName evidence="2">Uncharacterized protein</fullName>
    </submittedName>
</protein>
<reference evidence="2 3" key="1">
    <citation type="journal article" date="2013" name="PLoS ONE">
        <title>Genome-Wide Relatedness of Treponema pedis, from Gingiva and Necrotic Skin Lesions of Pigs, with the Human Oral Pathogen Treponema denticola.</title>
        <authorList>
            <person name="Svartstrom O."/>
            <person name="Mushtaq M."/>
            <person name="Pringle M."/>
            <person name="Segerman B."/>
        </authorList>
    </citation>
    <scope>NUCLEOTIDE SEQUENCE [LARGE SCALE GENOMIC DNA]</scope>
    <source>
        <strain evidence="2">T A4</strain>
    </source>
</reference>
<sequence>MTFPFTEIIMRIYSKLAILSIPNSVFIEIIFYIYGIREYKFYE</sequence>
<gene>
    <name evidence="2" type="ORF">TPE_0883</name>
</gene>
<keyword evidence="3" id="KW-1185">Reference proteome</keyword>
<dbReference type="AlphaFoldDB" id="S6A883"/>
<evidence type="ECO:0000313" key="2">
    <source>
        <dbReference type="EMBL" id="AGT43379.1"/>
    </source>
</evidence>
<evidence type="ECO:0000313" key="3">
    <source>
        <dbReference type="Proteomes" id="UP000015620"/>
    </source>
</evidence>
<dbReference type="EMBL" id="CP004120">
    <property type="protein sequence ID" value="AGT43379.1"/>
    <property type="molecule type" value="Genomic_DNA"/>
</dbReference>
<feature type="transmembrane region" description="Helical" evidence="1">
    <location>
        <begin position="12"/>
        <end position="34"/>
    </location>
</feature>